<evidence type="ECO:0000256" key="1">
    <source>
        <dbReference type="ARBA" id="ARBA00022737"/>
    </source>
</evidence>
<dbReference type="Gene3D" id="1.25.40.20">
    <property type="entry name" value="Ankyrin repeat-containing domain"/>
    <property type="match status" value="3"/>
</dbReference>
<dbReference type="SMART" id="SM00248">
    <property type="entry name" value="ANK"/>
    <property type="match status" value="7"/>
</dbReference>
<protein>
    <submittedName>
        <fullName evidence="4">Uncharacterized protein</fullName>
    </submittedName>
</protein>
<proteinExistence type="predicted"/>
<dbReference type="InterPro" id="IPR002110">
    <property type="entry name" value="Ankyrin_rpt"/>
</dbReference>
<name>A0A9P0AL58_BEMTA</name>
<evidence type="ECO:0000256" key="3">
    <source>
        <dbReference type="PROSITE-ProRule" id="PRU00023"/>
    </source>
</evidence>
<dbReference type="AlphaFoldDB" id="A0A9P0AL58"/>
<feature type="repeat" description="ANK" evidence="3">
    <location>
        <begin position="393"/>
        <end position="420"/>
    </location>
</feature>
<dbReference type="Pfam" id="PF12796">
    <property type="entry name" value="Ank_2"/>
    <property type="match status" value="2"/>
</dbReference>
<feature type="repeat" description="ANK" evidence="3">
    <location>
        <begin position="212"/>
        <end position="247"/>
    </location>
</feature>
<accession>A0A9P0AL58</accession>
<evidence type="ECO:0000256" key="2">
    <source>
        <dbReference type="ARBA" id="ARBA00023043"/>
    </source>
</evidence>
<keyword evidence="2 3" id="KW-0040">ANK repeat</keyword>
<evidence type="ECO:0000313" key="5">
    <source>
        <dbReference type="Proteomes" id="UP001152759"/>
    </source>
</evidence>
<reference evidence="4" key="1">
    <citation type="submission" date="2021-12" db="EMBL/GenBank/DDBJ databases">
        <authorList>
            <person name="King R."/>
        </authorList>
    </citation>
    <scope>NUCLEOTIDE SEQUENCE</scope>
</reference>
<dbReference type="SUPFAM" id="SSF48403">
    <property type="entry name" value="Ankyrin repeat"/>
    <property type="match status" value="2"/>
</dbReference>
<dbReference type="InterPro" id="IPR036770">
    <property type="entry name" value="Ankyrin_rpt-contain_sf"/>
</dbReference>
<sequence length="821" mass="92254">MQRGGYDFECLIFSGEKEYLLLPSIPAEIQERILSRLTMTNLEVIRSKEECPDLLISGTSSFKLVWLELNVSMGKIFVFGSFIASELLSNLFENRGFELRNTVVPEWNECQRSVFKETDSVSTMVYVVERNPNISYLGDGTELLHLAVAKKCEPLVQCLLANGADIEARTPYDNTPLHLAIADHPSEIVAKILIEHGADTNATASTDFGVITPLRMCIESRKFDEPARVSMVKLLLENGANLNTHDDSGKSVLVSASLNSPGSLALLLEHQPRLDDSRHGRILQALLTEHCLRTKHCPRSDKEAMKINASIDLLLAYGFEIDRDAAKSKEVFFEAIRLDNIEMVARLLKLGSNPTDEVNGSTALHEAAAMFSSESMIRLLLGFGADINAKTWTGRTALDVAANHGNLGVVKCLLARGAKLVDHPFLLHEAVTAPEALLDAKHQNIVETVKYIIELGADVHAPDHNGELPITLALRHNCEQVMYVLLHHGARLGVLRDFCVAIEEGRSWAVLFYLQNGFDVEKNAEEVQFAIESRYYMNKGQDMMTFFLSFYDPCIFKDVLHRRLSNQKMKTIRLELMKYMNLKTILECEFLEDNISNDAVYNKTIEVVPQNRKAFYQHVFALIHADLTVNNGVNLQESPVVSKLSSLFGKEWSERCKAELSAMKKKTVGSSDVSFHDILDGAPSQILRYLRNEDIAEALEREHYHEDFPIYGGMISQRVRKAVLRKTLLTRGVQMLNFLFKENPELPFPIVERIGNYLSNQELLILSSVFRLPPDIFPPITLDYLGIKKNPDHGSQKRLEASGSTGMWSIVCRSTAKSLQK</sequence>
<dbReference type="KEGG" id="btab:109037008"/>
<keyword evidence="5" id="KW-1185">Reference proteome</keyword>
<dbReference type="PROSITE" id="PS50088">
    <property type="entry name" value="ANK_REPEAT"/>
    <property type="match status" value="5"/>
</dbReference>
<feature type="repeat" description="ANK" evidence="3">
    <location>
        <begin position="359"/>
        <end position="392"/>
    </location>
</feature>
<dbReference type="PROSITE" id="PS50297">
    <property type="entry name" value="ANK_REP_REGION"/>
    <property type="match status" value="4"/>
</dbReference>
<feature type="repeat" description="ANK" evidence="3">
    <location>
        <begin position="139"/>
        <end position="171"/>
    </location>
</feature>
<dbReference type="EMBL" id="OU963870">
    <property type="protein sequence ID" value="CAH0395563.1"/>
    <property type="molecule type" value="Genomic_DNA"/>
</dbReference>
<evidence type="ECO:0000313" key="4">
    <source>
        <dbReference type="EMBL" id="CAH0395563.1"/>
    </source>
</evidence>
<dbReference type="PANTHER" id="PTHR24126:SF14">
    <property type="entry name" value="ANK_REP_REGION DOMAIN-CONTAINING PROTEIN"/>
    <property type="match status" value="1"/>
</dbReference>
<dbReference type="Proteomes" id="UP001152759">
    <property type="component" value="Chromosome 9"/>
</dbReference>
<dbReference type="PANTHER" id="PTHR24126">
    <property type="entry name" value="ANKYRIN REPEAT, PH AND SEC7 DOMAIN CONTAINING PROTEIN SECG-RELATED"/>
    <property type="match status" value="1"/>
</dbReference>
<organism evidence="4 5">
    <name type="scientific">Bemisia tabaci</name>
    <name type="common">Sweetpotato whitefly</name>
    <name type="synonym">Aleurodes tabaci</name>
    <dbReference type="NCBI Taxonomy" id="7038"/>
    <lineage>
        <taxon>Eukaryota</taxon>
        <taxon>Metazoa</taxon>
        <taxon>Ecdysozoa</taxon>
        <taxon>Arthropoda</taxon>
        <taxon>Hexapoda</taxon>
        <taxon>Insecta</taxon>
        <taxon>Pterygota</taxon>
        <taxon>Neoptera</taxon>
        <taxon>Paraneoptera</taxon>
        <taxon>Hemiptera</taxon>
        <taxon>Sternorrhyncha</taxon>
        <taxon>Aleyrodoidea</taxon>
        <taxon>Aleyrodidae</taxon>
        <taxon>Aleyrodinae</taxon>
        <taxon>Bemisia</taxon>
    </lineage>
</organism>
<keyword evidence="1" id="KW-0677">Repeat</keyword>
<gene>
    <name evidence="4" type="ORF">BEMITA_LOCUS13733</name>
</gene>
<feature type="repeat" description="ANK" evidence="3">
    <location>
        <begin position="172"/>
        <end position="205"/>
    </location>
</feature>